<dbReference type="AlphaFoldDB" id="A0A7J7DZQ8"/>
<protein>
    <submittedName>
        <fullName evidence="2">SAUR family protein</fullName>
    </submittedName>
</protein>
<dbReference type="InParanoid" id="A0A7J7DZQ8"/>
<name>A0A7J7DZQ8_TRIWF</name>
<dbReference type="EMBL" id="JAAARO010000002">
    <property type="protein sequence ID" value="KAF5751761.1"/>
    <property type="molecule type" value="Genomic_DNA"/>
</dbReference>
<comment type="similarity">
    <text evidence="1">Belongs to the ARG7 family.</text>
</comment>
<dbReference type="Proteomes" id="UP000593562">
    <property type="component" value="Unassembled WGS sequence"/>
</dbReference>
<dbReference type="GO" id="GO:0009733">
    <property type="term" value="P:response to auxin"/>
    <property type="evidence" value="ECO:0007669"/>
    <property type="project" value="InterPro"/>
</dbReference>
<organism evidence="2 3">
    <name type="scientific">Tripterygium wilfordii</name>
    <name type="common">Thunder God vine</name>
    <dbReference type="NCBI Taxonomy" id="458696"/>
    <lineage>
        <taxon>Eukaryota</taxon>
        <taxon>Viridiplantae</taxon>
        <taxon>Streptophyta</taxon>
        <taxon>Embryophyta</taxon>
        <taxon>Tracheophyta</taxon>
        <taxon>Spermatophyta</taxon>
        <taxon>Magnoliopsida</taxon>
        <taxon>eudicotyledons</taxon>
        <taxon>Gunneridae</taxon>
        <taxon>Pentapetalae</taxon>
        <taxon>rosids</taxon>
        <taxon>fabids</taxon>
        <taxon>Celastrales</taxon>
        <taxon>Celastraceae</taxon>
        <taxon>Tripterygium</taxon>
    </lineage>
</organism>
<evidence type="ECO:0000313" key="2">
    <source>
        <dbReference type="EMBL" id="KAF5751761.1"/>
    </source>
</evidence>
<comment type="caution">
    <text evidence="2">The sequence shown here is derived from an EMBL/GenBank/DDBJ whole genome shotgun (WGS) entry which is preliminary data.</text>
</comment>
<sequence>MAKKQGSNTKKLLERAAEEFGFSNHGRIVLPCDESTFLITVSNIAAANECT</sequence>
<gene>
    <name evidence="2" type="ORF">HS088_TW02G00779</name>
</gene>
<keyword evidence="3" id="KW-1185">Reference proteome</keyword>
<accession>A0A7J7DZQ8</accession>
<dbReference type="Pfam" id="PF02519">
    <property type="entry name" value="Auxin_inducible"/>
    <property type="match status" value="1"/>
</dbReference>
<reference evidence="2 3" key="1">
    <citation type="journal article" date="2020" name="Nat. Commun.">
        <title>Genome of Tripterygium wilfordii and identification of cytochrome P450 involved in triptolide biosynthesis.</title>
        <authorList>
            <person name="Tu L."/>
            <person name="Su P."/>
            <person name="Zhang Z."/>
            <person name="Gao L."/>
            <person name="Wang J."/>
            <person name="Hu T."/>
            <person name="Zhou J."/>
            <person name="Zhang Y."/>
            <person name="Zhao Y."/>
            <person name="Liu Y."/>
            <person name="Song Y."/>
            <person name="Tong Y."/>
            <person name="Lu Y."/>
            <person name="Yang J."/>
            <person name="Xu C."/>
            <person name="Jia M."/>
            <person name="Peters R.J."/>
            <person name="Huang L."/>
            <person name="Gao W."/>
        </authorList>
    </citation>
    <scope>NUCLEOTIDE SEQUENCE [LARGE SCALE GENOMIC DNA]</scope>
    <source>
        <strain evidence="3">cv. XIE 37</strain>
        <tissue evidence="2">Leaf</tissue>
    </source>
</reference>
<evidence type="ECO:0000313" key="3">
    <source>
        <dbReference type="Proteomes" id="UP000593562"/>
    </source>
</evidence>
<dbReference type="InterPro" id="IPR003676">
    <property type="entry name" value="SAUR_fam"/>
</dbReference>
<proteinExistence type="inferred from homology"/>
<evidence type="ECO:0000256" key="1">
    <source>
        <dbReference type="ARBA" id="ARBA00006974"/>
    </source>
</evidence>